<keyword evidence="7" id="KW-0862">Zinc</keyword>
<evidence type="ECO:0000256" key="8">
    <source>
        <dbReference type="PROSITE-ProRule" id="PRU00228"/>
    </source>
</evidence>
<dbReference type="OrthoDB" id="7873042at2759"/>
<evidence type="ECO:0000313" key="11">
    <source>
        <dbReference type="EMBL" id="CAB3371618.1"/>
    </source>
</evidence>
<dbReference type="GO" id="GO:0010646">
    <property type="term" value="P:regulation of cell communication"/>
    <property type="evidence" value="ECO:0007669"/>
    <property type="project" value="UniProtKB-ARBA"/>
</dbReference>
<dbReference type="InterPro" id="IPR008598">
    <property type="entry name" value="Di19_Zn-bd"/>
</dbReference>
<evidence type="ECO:0000256" key="2">
    <source>
        <dbReference type="ARBA" id="ARBA00010938"/>
    </source>
</evidence>
<reference evidence="11 12" key="1">
    <citation type="submission" date="2020-04" db="EMBL/GenBank/DDBJ databases">
        <authorList>
            <person name="Alioto T."/>
            <person name="Alioto T."/>
            <person name="Gomez Garrido J."/>
        </authorList>
    </citation>
    <scope>NUCLEOTIDE SEQUENCE [LARGE SCALE GENOMIC DNA]</scope>
</reference>
<gene>
    <name evidence="11" type="ORF">CLODIP_2_CD01588</name>
</gene>
<feature type="domain" description="ZZ-type" evidence="10">
    <location>
        <begin position="4"/>
        <end position="60"/>
    </location>
</feature>
<dbReference type="PROSITE" id="PS01357">
    <property type="entry name" value="ZF_ZZ_1"/>
    <property type="match status" value="1"/>
</dbReference>
<evidence type="ECO:0000256" key="9">
    <source>
        <dbReference type="SAM" id="MobiDB-lite"/>
    </source>
</evidence>
<evidence type="ECO:0000256" key="7">
    <source>
        <dbReference type="ARBA" id="ARBA00022833"/>
    </source>
</evidence>
<dbReference type="InterPro" id="IPR000433">
    <property type="entry name" value="Znf_ZZ"/>
</dbReference>
<feature type="region of interest" description="Disordered" evidence="9">
    <location>
        <begin position="350"/>
        <end position="497"/>
    </location>
</feature>
<dbReference type="GO" id="GO:0099536">
    <property type="term" value="P:synaptic signaling"/>
    <property type="evidence" value="ECO:0007669"/>
    <property type="project" value="TreeGrafter"/>
</dbReference>
<keyword evidence="6 8" id="KW-0863">Zinc-finger</keyword>
<dbReference type="SMART" id="SM00291">
    <property type="entry name" value="ZnF_ZZ"/>
    <property type="match status" value="1"/>
</dbReference>
<comment type="caution">
    <text evidence="11">The sequence shown here is derived from an EMBL/GenBank/DDBJ whole genome shotgun (WGS) entry which is preliminary data.</text>
</comment>
<feature type="compositionally biased region" description="Low complexity" evidence="9">
    <location>
        <begin position="407"/>
        <end position="417"/>
    </location>
</feature>
<feature type="compositionally biased region" description="Low complexity" evidence="9">
    <location>
        <begin position="155"/>
        <end position="166"/>
    </location>
</feature>
<accession>A0A8S1CUX1</accession>
<evidence type="ECO:0000313" key="12">
    <source>
        <dbReference type="Proteomes" id="UP000494165"/>
    </source>
</evidence>
<feature type="region of interest" description="Disordered" evidence="9">
    <location>
        <begin position="189"/>
        <end position="209"/>
    </location>
</feature>
<feature type="region of interest" description="Disordered" evidence="9">
    <location>
        <begin position="124"/>
        <end position="166"/>
    </location>
</feature>
<dbReference type="PROSITE" id="PS50135">
    <property type="entry name" value="ZF_ZZ_2"/>
    <property type="match status" value="1"/>
</dbReference>
<keyword evidence="5" id="KW-0479">Metal-binding</keyword>
<dbReference type="EMBL" id="CADEPI010000063">
    <property type="protein sequence ID" value="CAB3371618.1"/>
    <property type="molecule type" value="Genomic_DNA"/>
</dbReference>
<evidence type="ECO:0000256" key="6">
    <source>
        <dbReference type="ARBA" id="ARBA00022771"/>
    </source>
</evidence>
<dbReference type="SUPFAM" id="SSF57850">
    <property type="entry name" value="RING/U-box"/>
    <property type="match status" value="1"/>
</dbReference>
<dbReference type="PANTHER" id="PTHR12268:SF13">
    <property type="entry name" value="E3 UBIQUITIN-PROTEIN LIGASE KCMF1"/>
    <property type="match status" value="1"/>
</dbReference>
<feature type="compositionally biased region" description="Low complexity" evidence="9">
    <location>
        <begin position="356"/>
        <end position="395"/>
    </location>
</feature>
<protein>
    <recommendedName>
        <fullName evidence="3">RING-type E3 ubiquitin transferase</fullName>
        <ecNumber evidence="3">2.3.2.27</ecNumber>
    </recommendedName>
</protein>
<dbReference type="GO" id="GO:0005886">
    <property type="term" value="C:plasma membrane"/>
    <property type="evidence" value="ECO:0007669"/>
    <property type="project" value="TreeGrafter"/>
</dbReference>
<name>A0A8S1CUX1_9INSE</name>
<dbReference type="InterPro" id="IPR043145">
    <property type="entry name" value="Znf_ZZ_sf"/>
</dbReference>
<organism evidence="11 12">
    <name type="scientific">Cloeon dipterum</name>
    <dbReference type="NCBI Taxonomy" id="197152"/>
    <lineage>
        <taxon>Eukaryota</taxon>
        <taxon>Metazoa</taxon>
        <taxon>Ecdysozoa</taxon>
        <taxon>Arthropoda</taxon>
        <taxon>Hexapoda</taxon>
        <taxon>Insecta</taxon>
        <taxon>Pterygota</taxon>
        <taxon>Palaeoptera</taxon>
        <taxon>Ephemeroptera</taxon>
        <taxon>Pisciforma</taxon>
        <taxon>Baetidae</taxon>
        <taxon>Cloeon</taxon>
    </lineage>
</organism>
<feature type="compositionally biased region" description="Pro residues" evidence="9">
    <location>
        <begin position="426"/>
        <end position="437"/>
    </location>
</feature>
<sequence>MSRHEGVSCDSCLKGNFRGRRYKCLICYDYDLCATCYESGATTTRHTTDHPMQCILTRSDYELYYGGEGLNVEQPQAFTCPFCGKQGLTEATLQEHVTAEHADITFEVVCPVCASLPGVHDEPSVTRHGGVRRIPHSSRGGSGVPRARRSNMHFSSSGGLSALSPSSRDVDPIAELLSQLSGVRRSAAAASSMANSNGSSSSVGSTPSQLQQLQIQLQLERQQVRAARQQLERLPRRSQAASNGATVGLAVNPLTVLGGAMAGLTAANQAATSGGDQTCVASQTSTSQSNSQYILGRSSECQISEEELHSMEETRAEHSLFVQELLLSSLADMSLQDCAAGAASLPLLTQQQQRPASLQHSQQHSQHQQQPPQTQPSASRSSRSSAEQSRGQQQVPPAPHAHHHKQQQPQQQCAKPATTVRSSKQTPPPMCILPTQPPVMMMTTGTGTIREVPPPPQSAARNPASSGAALSSQASSVRRKPIRQSDPRNQPTDPPPR</sequence>
<comment type="catalytic activity">
    <reaction evidence="1">
        <text>S-ubiquitinyl-[E2 ubiquitin-conjugating enzyme]-L-cysteine + [acceptor protein]-L-lysine = [E2 ubiquitin-conjugating enzyme]-L-cysteine + N(6)-ubiquitinyl-[acceptor protein]-L-lysine.</text>
        <dbReference type="EC" id="2.3.2.27"/>
    </reaction>
</comment>
<keyword evidence="4" id="KW-0808">Transferase</keyword>
<evidence type="ECO:0000256" key="3">
    <source>
        <dbReference type="ARBA" id="ARBA00012483"/>
    </source>
</evidence>
<evidence type="ECO:0000259" key="10">
    <source>
        <dbReference type="PROSITE" id="PS50135"/>
    </source>
</evidence>
<dbReference type="GO" id="GO:0008270">
    <property type="term" value="F:zinc ion binding"/>
    <property type="evidence" value="ECO:0007669"/>
    <property type="project" value="UniProtKB-KW"/>
</dbReference>
<dbReference type="GO" id="GO:0061630">
    <property type="term" value="F:ubiquitin protein ligase activity"/>
    <property type="evidence" value="ECO:0007669"/>
    <property type="project" value="UniProtKB-EC"/>
</dbReference>
<dbReference type="PANTHER" id="PTHR12268">
    <property type="entry name" value="E3 UBIQUITIN-PROTEIN LIGASE KCMF1"/>
    <property type="match status" value="1"/>
</dbReference>
<feature type="compositionally biased region" description="Low complexity" evidence="9">
    <location>
        <begin position="464"/>
        <end position="476"/>
    </location>
</feature>
<keyword evidence="12" id="KW-1185">Reference proteome</keyword>
<evidence type="ECO:0000256" key="5">
    <source>
        <dbReference type="ARBA" id="ARBA00022723"/>
    </source>
</evidence>
<dbReference type="Proteomes" id="UP000494165">
    <property type="component" value="Unassembled WGS sequence"/>
</dbReference>
<dbReference type="EC" id="2.3.2.27" evidence="3"/>
<dbReference type="Pfam" id="PF05605">
    <property type="entry name" value="zf-Di19"/>
    <property type="match status" value="1"/>
</dbReference>
<dbReference type="Gene3D" id="3.30.60.90">
    <property type="match status" value="1"/>
</dbReference>
<dbReference type="GO" id="GO:0023051">
    <property type="term" value="P:regulation of signaling"/>
    <property type="evidence" value="ECO:0007669"/>
    <property type="project" value="UniProtKB-ARBA"/>
</dbReference>
<evidence type="ECO:0000256" key="1">
    <source>
        <dbReference type="ARBA" id="ARBA00000900"/>
    </source>
</evidence>
<proteinExistence type="inferred from homology"/>
<dbReference type="InterPro" id="IPR050774">
    <property type="entry name" value="KCMF1/Dystrophin"/>
</dbReference>
<comment type="similarity">
    <text evidence="2">Belongs to the KCMF1 family.</text>
</comment>
<dbReference type="CDD" id="cd02338">
    <property type="entry name" value="ZZ_PCMF_like"/>
    <property type="match status" value="1"/>
</dbReference>
<evidence type="ECO:0000256" key="4">
    <source>
        <dbReference type="ARBA" id="ARBA00022679"/>
    </source>
</evidence>
<dbReference type="Pfam" id="PF00569">
    <property type="entry name" value="ZZ"/>
    <property type="match status" value="1"/>
</dbReference>
<dbReference type="AlphaFoldDB" id="A0A8S1CUX1"/>
<dbReference type="GO" id="GO:0045202">
    <property type="term" value="C:synapse"/>
    <property type="evidence" value="ECO:0007669"/>
    <property type="project" value="GOC"/>
</dbReference>